<name>A0A7J6VNN7_THATH</name>
<evidence type="ECO:0000313" key="1">
    <source>
        <dbReference type="EMBL" id="KAF5186716.1"/>
    </source>
</evidence>
<dbReference type="AlphaFoldDB" id="A0A7J6VNN7"/>
<evidence type="ECO:0000313" key="2">
    <source>
        <dbReference type="Proteomes" id="UP000554482"/>
    </source>
</evidence>
<proteinExistence type="predicted"/>
<accession>A0A7J6VNN7</accession>
<comment type="caution">
    <text evidence="1">The sequence shown here is derived from an EMBL/GenBank/DDBJ whole genome shotgun (WGS) entry which is preliminary data.</text>
</comment>
<reference evidence="1 2" key="1">
    <citation type="submission" date="2020-06" db="EMBL/GenBank/DDBJ databases">
        <title>Transcriptomic and genomic resources for Thalictrum thalictroides and T. hernandezii: Facilitating candidate gene discovery in an emerging model plant lineage.</title>
        <authorList>
            <person name="Arias T."/>
            <person name="Riano-Pachon D.M."/>
            <person name="Di Stilio V.S."/>
        </authorList>
    </citation>
    <scope>NUCLEOTIDE SEQUENCE [LARGE SCALE GENOMIC DNA]</scope>
    <source>
        <strain evidence="2">cv. WT478/WT964</strain>
        <tissue evidence="1">Leaves</tissue>
    </source>
</reference>
<feature type="non-terminal residue" evidence="1">
    <location>
        <position position="1"/>
    </location>
</feature>
<sequence>TFSFENSKFHNFRRKAREIKELSASKLVKFTSLVEKTLTLTLTATRLRQRKGLTKEE</sequence>
<gene>
    <name evidence="1" type="ORF">FRX31_023695</name>
</gene>
<dbReference type="Proteomes" id="UP000554482">
    <property type="component" value="Unassembled WGS sequence"/>
</dbReference>
<dbReference type="EMBL" id="JABWDY010028917">
    <property type="protein sequence ID" value="KAF5186716.1"/>
    <property type="molecule type" value="Genomic_DNA"/>
</dbReference>
<organism evidence="1 2">
    <name type="scientific">Thalictrum thalictroides</name>
    <name type="common">Rue-anemone</name>
    <name type="synonym">Anemone thalictroides</name>
    <dbReference type="NCBI Taxonomy" id="46969"/>
    <lineage>
        <taxon>Eukaryota</taxon>
        <taxon>Viridiplantae</taxon>
        <taxon>Streptophyta</taxon>
        <taxon>Embryophyta</taxon>
        <taxon>Tracheophyta</taxon>
        <taxon>Spermatophyta</taxon>
        <taxon>Magnoliopsida</taxon>
        <taxon>Ranunculales</taxon>
        <taxon>Ranunculaceae</taxon>
        <taxon>Thalictroideae</taxon>
        <taxon>Thalictrum</taxon>
    </lineage>
</organism>
<protein>
    <submittedName>
        <fullName evidence="1">Uncharacterized protein</fullName>
    </submittedName>
</protein>
<keyword evidence="2" id="KW-1185">Reference proteome</keyword>